<protein>
    <submittedName>
        <fullName evidence="2">Uncharacterized protein</fullName>
    </submittedName>
</protein>
<evidence type="ECO:0000256" key="1">
    <source>
        <dbReference type="SAM" id="MobiDB-lite"/>
    </source>
</evidence>
<proteinExistence type="predicted"/>
<reference evidence="3" key="1">
    <citation type="submission" date="2014-03" db="EMBL/GenBank/DDBJ databases">
        <authorList>
            <person name="Aksoy S."/>
            <person name="Warren W."/>
            <person name="Wilson R.K."/>
        </authorList>
    </citation>
    <scope>NUCLEOTIDE SEQUENCE [LARGE SCALE GENOMIC DNA]</scope>
    <source>
        <strain evidence="3">IAEA</strain>
    </source>
</reference>
<dbReference type="Proteomes" id="UP000092445">
    <property type="component" value="Unassembled WGS sequence"/>
</dbReference>
<dbReference type="VEuPathDB" id="VectorBase:GPAI021782"/>
<evidence type="ECO:0000313" key="2">
    <source>
        <dbReference type="EnsemblMetazoa" id="GPAI021782-PA"/>
    </source>
</evidence>
<sequence>MSALDDDNIYVSTINMNDSSFTGQPHCSYNDYTDAHHHQQQQQQQQYVDQHATNRSNYQYVDNFHHPQPVFYHSHQRLLYELPVEILLPAFPNPVRHVAEWQPQNYNHYNSFWNNRSWG</sequence>
<keyword evidence="3" id="KW-1185">Reference proteome</keyword>
<name>A0A1A9ZQB8_GLOPL</name>
<evidence type="ECO:0000313" key="3">
    <source>
        <dbReference type="Proteomes" id="UP000092445"/>
    </source>
</evidence>
<feature type="region of interest" description="Disordered" evidence="1">
    <location>
        <begin position="25"/>
        <end position="49"/>
    </location>
</feature>
<organism evidence="2 3">
    <name type="scientific">Glossina pallidipes</name>
    <name type="common">Tsetse fly</name>
    <dbReference type="NCBI Taxonomy" id="7398"/>
    <lineage>
        <taxon>Eukaryota</taxon>
        <taxon>Metazoa</taxon>
        <taxon>Ecdysozoa</taxon>
        <taxon>Arthropoda</taxon>
        <taxon>Hexapoda</taxon>
        <taxon>Insecta</taxon>
        <taxon>Pterygota</taxon>
        <taxon>Neoptera</taxon>
        <taxon>Endopterygota</taxon>
        <taxon>Diptera</taxon>
        <taxon>Brachycera</taxon>
        <taxon>Muscomorpha</taxon>
        <taxon>Hippoboscoidea</taxon>
        <taxon>Glossinidae</taxon>
        <taxon>Glossina</taxon>
    </lineage>
</organism>
<accession>A0A1A9ZQB8</accession>
<reference evidence="2" key="2">
    <citation type="submission" date="2020-05" db="UniProtKB">
        <authorList>
            <consortium name="EnsemblMetazoa"/>
        </authorList>
    </citation>
    <scope>IDENTIFICATION</scope>
    <source>
        <strain evidence="2">IAEA</strain>
    </source>
</reference>
<dbReference type="EnsemblMetazoa" id="GPAI021782-RA">
    <property type="protein sequence ID" value="GPAI021782-PA"/>
    <property type="gene ID" value="GPAI021782"/>
</dbReference>
<dbReference type="AlphaFoldDB" id="A0A1A9ZQB8"/>